<accession>A0A0G4PZ90</accession>
<sequence>MKQPNWTLKLPETIRAAMSRPFSWGKFDCCIFASECIYAQCGFSPIKPYLNHYKTKAEAFNLLKSKFGTLEKAVSRYFKSIEIERVQRGDLVLFKGEDGDSLAVVWAGYYWGVTPQGVKPVQINPIKAWRVE</sequence>
<evidence type="ECO:0000313" key="3">
    <source>
        <dbReference type="Proteomes" id="UP000183920"/>
    </source>
</evidence>
<organism evidence="2 3">
    <name type="scientific">Proteus penneri</name>
    <dbReference type="NCBI Taxonomy" id="102862"/>
    <lineage>
        <taxon>Bacteria</taxon>
        <taxon>Pseudomonadati</taxon>
        <taxon>Pseudomonadota</taxon>
        <taxon>Gammaproteobacteria</taxon>
        <taxon>Enterobacterales</taxon>
        <taxon>Morganellaceae</taxon>
        <taxon>Proteus</taxon>
    </lineage>
</organism>
<dbReference type="Pfam" id="PF22262">
    <property type="entry name" value="DUF6950"/>
    <property type="match status" value="1"/>
</dbReference>
<reference evidence="3" key="1">
    <citation type="submission" date="2015-06" db="EMBL/GenBank/DDBJ databases">
        <authorList>
            <person name="Urmite Genomes"/>
        </authorList>
    </citation>
    <scope>NUCLEOTIDE SEQUENCE [LARGE SCALE GENOMIC DNA]</scope>
    <source>
        <strain evidence="3">CSUR P1867</strain>
    </source>
</reference>
<evidence type="ECO:0000313" key="2">
    <source>
        <dbReference type="EMBL" id="CRL59017.1"/>
    </source>
</evidence>
<feature type="domain" description="DUF6950" evidence="1">
    <location>
        <begin position="1"/>
        <end position="131"/>
    </location>
</feature>
<gene>
    <name evidence="2" type="ORF">BN1804_00189</name>
</gene>
<name>A0A0G4PZ90_9GAMM</name>
<dbReference type="Proteomes" id="UP000183920">
    <property type="component" value="Unassembled WGS sequence"/>
</dbReference>
<dbReference type="RefSeq" id="WP_072062629.1">
    <property type="nucleotide sequence ID" value="NZ_CVRY01000001.1"/>
</dbReference>
<dbReference type="EMBL" id="CVRY01000001">
    <property type="protein sequence ID" value="CRL59017.1"/>
    <property type="molecule type" value="Genomic_DNA"/>
</dbReference>
<dbReference type="InterPro" id="IPR053802">
    <property type="entry name" value="DUF6950"/>
</dbReference>
<dbReference type="AlphaFoldDB" id="A0A0G4PZ90"/>
<proteinExistence type="predicted"/>
<protein>
    <recommendedName>
        <fullName evidence="1">DUF6950 domain-containing protein</fullName>
    </recommendedName>
</protein>
<evidence type="ECO:0000259" key="1">
    <source>
        <dbReference type="Pfam" id="PF22262"/>
    </source>
</evidence>